<reference evidence="2" key="1">
    <citation type="submission" date="2023-08" db="EMBL/GenBank/DDBJ databases">
        <title>A de novo genome assembly of Solanum verrucosum Schlechtendal, a Mexican diploid species geographically isolated from the other diploid A-genome species in potato relatives.</title>
        <authorList>
            <person name="Hosaka K."/>
        </authorList>
    </citation>
    <scope>NUCLEOTIDE SEQUENCE</scope>
    <source>
        <tissue evidence="2">Young leaves</tissue>
    </source>
</reference>
<name>A0AAF0ZKN5_SOLVR</name>
<evidence type="ECO:0000259" key="1">
    <source>
        <dbReference type="Pfam" id="PF24626"/>
    </source>
</evidence>
<proteinExistence type="predicted"/>
<dbReference type="Proteomes" id="UP001234989">
    <property type="component" value="Chromosome 8"/>
</dbReference>
<dbReference type="PANTHER" id="PTHR46148">
    <property type="entry name" value="CHROMO DOMAIN-CONTAINING PROTEIN"/>
    <property type="match status" value="1"/>
</dbReference>
<sequence length="165" mass="18045">MNGVMRFCKKGNLSPQYDGPYQILRRFGKVAYELDLPSELALVHPVYHFSMLKKCVDDLTYIVSLEGLEVDESLSYEEVPVEILDRQVKKLRDKEVASVKVVATSRLPKTAPSIRATSRLVKVLTGHGKACGGAIVFGEVKGSCPATGLGPRDVLTTARAVPREG</sequence>
<dbReference type="InterPro" id="IPR056924">
    <property type="entry name" value="SH3_Tf2-1"/>
</dbReference>
<dbReference type="AlphaFoldDB" id="A0AAF0ZKN5"/>
<dbReference type="Pfam" id="PF24626">
    <property type="entry name" value="SH3_Tf2-1"/>
    <property type="match status" value="1"/>
</dbReference>
<keyword evidence="3" id="KW-1185">Reference proteome</keyword>
<accession>A0AAF0ZKN5</accession>
<evidence type="ECO:0000313" key="2">
    <source>
        <dbReference type="EMBL" id="WMV41270.1"/>
    </source>
</evidence>
<organism evidence="2 3">
    <name type="scientific">Solanum verrucosum</name>
    <dbReference type="NCBI Taxonomy" id="315347"/>
    <lineage>
        <taxon>Eukaryota</taxon>
        <taxon>Viridiplantae</taxon>
        <taxon>Streptophyta</taxon>
        <taxon>Embryophyta</taxon>
        <taxon>Tracheophyta</taxon>
        <taxon>Spermatophyta</taxon>
        <taxon>Magnoliopsida</taxon>
        <taxon>eudicotyledons</taxon>
        <taxon>Gunneridae</taxon>
        <taxon>Pentapetalae</taxon>
        <taxon>asterids</taxon>
        <taxon>lamiids</taxon>
        <taxon>Solanales</taxon>
        <taxon>Solanaceae</taxon>
        <taxon>Solanoideae</taxon>
        <taxon>Solaneae</taxon>
        <taxon>Solanum</taxon>
    </lineage>
</organism>
<evidence type="ECO:0000313" key="3">
    <source>
        <dbReference type="Proteomes" id="UP001234989"/>
    </source>
</evidence>
<dbReference type="PANTHER" id="PTHR46148:SF58">
    <property type="entry name" value="RETROTRANSPOSON PROTEIN"/>
    <property type="match status" value="1"/>
</dbReference>
<protein>
    <recommendedName>
        <fullName evidence="1">Tf2-1-like SH3-like domain-containing protein</fullName>
    </recommendedName>
</protein>
<gene>
    <name evidence="2" type="ORF">MTR67_034655</name>
</gene>
<feature type="domain" description="Tf2-1-like SH3-like" evidence="1">
    <location>
        <begin position="6"/>
        <end position="56"/>
    </location>
</feature>
<dbReference type="EMBL" id="CP133619">
    <property type="protein sequence ID" value="WMV41270.1"/>
    <property type="molecule type" value="Genomic_DNA"/>
</dbReference>